<dbReference type="PROSITE" id="PS51257">
    <property type="entry name" value="PROKAR_LIPOPROTEIN"/>
    <property type="match status" value="1"/>
</dbReference>
<feature type="chain" id="PRO_5014778752" description="BON domain-containing protein" evidence="2">
    <location>
        <begin position="22"/>
        <end position="292"/>
    </location>
</feature>
<protein>
    <recommendedName>
        <fullName evidence="3">BON domain-containing protein</fullName>
    </recommendedName>
</protein>
<dbReference type="Proteomes" id="UP000238348">
    <property type="component" value="Chromosome"/>
</dbReference>
<proteinExistence type="predicted"/>
<gene>
    <name evidence="4" type="ORF">SOCE26_062470</name>
</gene>
<name>A0A2L0EZW4_SORCE</name>
<feature type="signal peptide" evidence="2">
    <location>
        <begin position="1"/>
        <end position="21"/>
    </location>
</feature>
<evidence type="ECO:0000313" key="4">
    <source>
        <dbReference type="EMBL" id="AUX44779.1"/>
    </source>
</evidence>
<reference evidence="4 5" key="1">
    <citation type="submission" date="2015-09" db="EMBL/GenBank/DDBJ databases">
        <title>Sorangium comparison.</title>
        <authorList>
            <person name="Zaburannyi N."/>
            <person name="Bunk B."/>
            <person name="Overmann J."/>
            <person name="Mueller R."/>
        </authorList>
    </citation>
    <scope>NUCLEOTIDE SEQUENCE [LARGE SCALE GENOMIC DNA]</scope>
    <source>
        <strain evidence="4 5">So ce26</strain>
    </source>
</reference>
<evidence type="ECO:0000313" key="5">
    <source>
        <dbReference type="Proteomes" id="UP000238348"/>
    </source>
</evidence>
<feature type="compositionally biased region" description="Low complexity" evidence="1">
    <location>
        <begin position="122"/>
        <end position="137"/>
    </location>
</feature>
<evidence type="ECO:0000256" key="2">
    <source>
        <dbReference type="SAM" id="SignalP"/>
    </source>
</evidence>
<dbReference type="EMBL" id="CP012673">
    <property type="protein sequence ID" value="AUX44779.1"/>
    <property type="molecule type" value="Genomic_DNA"/>
</dbReference>
<dbReference type="Gene3D" id="3.30.1340.30">
    <property type="match status" value="1"/>
</dbReference>
<dbReference type="InterPro" id="IPR007055">
    <property type="entry name" value="BON_dom"/>
</dbReference>
<dbReference type="Pfam" id="PF04972">
    <property type="entry name" value="BON"/>
    <property type="match status" value="1"/>
</dbReference>
<feature type="compositionally biased region" description="Basic and acidic residues" evidence="1">
    <location>
        <begin position="29"/>
        <end position="47"/>
    </location>
</feature>
<dbReference type="PROSITE" id="PS50914">
    <property type="entry name" value="BON"/>
    <property type="match status" value="1"/>
</dbReference>
<sequence>MSYRCTMSTTRWFSCSALALALLGAACRTESDRAEGAVREPGAEPGEKSAAPAGQERSIGQEAREQADKAREQADKAREQADKAGGQAEQAREQAERALGQAERGSQAGTNDRAPTSRGVEQPGAARPQGGAASPQGEGARDAQGAREQTAPPAGGRDQAAPQGGGRQEQAGSARDKAQPADAATNAREAWTRAAKDNDYQVNFSRDGSVIATKESPKPGDRLPDDALRNAVGGKLADSDHDAVKRLNVSVRDGVVTLQGNVASVKEATEAMKAAMSADGVTKVISAIRYEK</sequence>
<evidence type="ECO:0000256" key="1">
    <source>
        <dbReference type="SAM" id="MobiDB-lite"/>
    </source>
</evidence>
<organism evidence="4 5">
    <name type="scientific">Sorangium cellulosum</name>
    <name type="common">Polyangium cellulosum</name>
    <dbReference type="NCBI Taxonomy" id="56"/>
    <lineage>
        <taxon>Bacteria</taxon>
        <taxon>Pseudomonadati</taxon>
        <taxon>Myxococcota</taxon>
        <taxon>Polyangia</taxon>
        <taxon>Polyangiales</taxon>
        <taxon>Polyangiaceae</taxon>
        <taxon>Sorangium</taxon>
    </lineage>
</organism>
<feature type="compositionally biased region" description="Basic and acidic residues" evidence="1">
    <location>
        <begin position="190"/>
        <end position="199"/>
    </location>
</feature>
<feature type="compositionally biased region" description="Basic and acidic residues" evidence="1">
    <location>
        <begin position="62"/>
        <end position="82"/>
    </location>
</feature>
<feature type="region of interest" description="Disordered" evidence="1">
    <location>
        <begin position="29"/>
        <end position="201"/>
    </location>
</feature>
<keyword evidence="2" id="KW-0732">Signal</keyword>
<dbReference type="AlphaFoldDB" id="A0A2L0EZW4"/>
<evidence type="ECO:0000259" key="3">
    <source>
        <dbReference type="PROSITE" id="PS50914"/>
    </source>
</evidence>
<accession>A0A2L0EZW4</accession>
<feature type="domain" description="BON" evidence="3">
    <location>
        <begin position="224"/>
        <end position="292"/>
    </location>
</feature>